<dbReference type="InterPro" id="IPR050487">
    <property type="entry name" value="FtsQ_DivIB"/>
</dbReference>
<feature type="transmembrane region" description="Helical" evidence="6">
    <location>
        <begin position="25"/>
        <end position="47"/>
    </location>
</feature>
<comment type="caution">
    <text evidence="9">The sequence shown here is derived from an EMBL/GenBank/DDBJ whole genome shotgun (WGS) entry which is preliminary data.</text>
</comment>
<name>A0A7W7GNM9_9MICC</name>
<dbReference type="PANTHER" id="PTHR37820:SF1">
    <property type="entry name" value="CELL DIVISION PROTEIN FTSQ"/>
    <property type="match status" value="1"/>
</dbReference>
<feature type="domain" description="POTRA" evidence="8">
    <location>
        <begin position="52"/>
        <end position="119"/>
    </location>
</feature>
<evidence type="ECO:0000256" key="4">
    <source>
        <dbReference type="ARBA" id="ARBA00022989"/>
    </source>
</evidence>
<evidence type="ECO:0000256" key="3">
    <source>
        <dbReference type="ARBA" id="ARBA00022692"/>
    </source>
</evidence>
<sequence>MAETSSGPGTVIDFPVRPRSGLRRWWRWLVAAVLALVLVAGGLVLYFSPVLEVREVRVEGTHHVDPGDVRRRLQPLSGTPLPQISRDRVERLATEVPGVHEVDMVASPPHGLEVTVHEHRPVARTEGETARLLLADGSVVEPGRDGRPPEELPTVSDELLQADRPTRVAVGRVVNALPSEVSEKVERLRAEDPDDVRLVLDGGLTVVWGDPQEAETKSAVLQTLLTAEDGARLKDVDELDLSVPERPVTR</sequence>
<dbReference type="RefSeq" id="WP_158496070.1">
    <property type="nucleotide sequence ID" value="NZ_JACHNA010000001.1"/>
</dbReference>
<dbReference type="PANTHER" id="PTHR37820">
    <property type="entry name" value="CELL DIVISION PROTEIN DIVIB"/>
    <property type="match status" value="1"/>
</dbReference>
<accession>A0A7W7GNM9</accession>
<evidence type="ECO:0000256" key="6">
    <source>
        <dbReference type="SAM" id="Phobius"/>
    </source>
</evidence>
<gene>
    <name evidence="9" type="ORF">HDA30_000940</name>
</gene>
<keyword evidence="5" id="KW-0131">Cell cycle</keyword>
<organism evidence="9 10">
    <name type="scientific">Micrococcus cohnii</name>
    <dbReference type="NCBI Taxonomy" id="993416"/>
    <lineage>
        <taxon>Bacteria</taxon>
        <taxon>Bacillati</taxon>
        <taxon>Actinomycetota</taxon>
        <taxon>Actinomycetes</taxon>
        <taxon>Micrococcales</taxon>
        <taxon>Micrococcaceae</taxon>
        <taxon>Micrococcus</taxon>
    </lineage>
</organism>
<evidence type="ECO:0000259" key="8">
    <source>
        <dbReference type="Pfam" id="PF08478"/>
    </source>
</evidence>
<keyword evidence="6" id="KW-0472">Membrane</keyword>
<keyword evidence="3 6" id="KW-0812">Transmembrane</keyword>
<dbReference type="EMBL" id="JACHNA010000001">
    <property type="protein sequence ID" value="MBB4735432.1"/>
    <property type="molecule type" value="Genomic_DNA"/>
</dbReference>
<evidence type="ECO:0000256" key="5">
    <source>
        <dbReference type="ARBA" id="ARBA00023306"/>
    </source>
</evidence>
<reference evidence="9 10" key="1">
    <citation type="submission" date="2020-08" db="EMBL/GenBank/DDBJ databases">
        <title>Sequencing the genomes of 1000 actinobacteria strains.</title>
        <authorList>
            <person name="Klenk H.-P."/>
        </authorList>
    </citation>
    <scope>NUCLEOTIDE SEQUENCE [LARGE SCALE GENOMIC DNA]</scope>
    <source>
        <strain evidence="9 10">DSM 23974</strain>
    </source>
</reference>
<evidence type="ECO:0000259" key="7">
    <source>
        <dbReference type="Pfam" id="PF03799"/>
    </source>
</evidence>
<dbReference type="AlphaFoldDB" id="A0A7W7GNM9"/>
<dbReference type="Proteomes" id="UP000540191">
    <property type="component" value="Unassembled WGS sequence"/>
</dbReference>
<evidence type="ECO:0000256" key="2">
    <source>
        <dbReference type="ARBA" id="ARBA00022618"/>
    </source>
</evidence>
<keyword evidence="2 9" id="KW-0132">Cell division</keyword>
<dbReference type="InterPro" id="IPR005548">
    <property type="entry name" value="Cell_div_FtsQ/DivIB_C"/>
</dbReference>
<evidence type="ECO:0000313" key="9">
    <source>
        <dbReference type="EMBL" id="MBB4735432.1"/>
    </source>
</evidence>
<dbReference type="Pfam" id="PF03799">
    <property type="entry name" value="FtsQ_DivIB_C"/>
    <property type="match status" value="1"/>
</dbReference>
<evidence type="ECO:0000256" key="1">
    <source>
        <dbReference type="ARBA" id="ARBA00022475"/>
    </source>
</evidence>
<feature type="domain" description="Cell division protein FtsQ/DivIB C-terminal" evidence="7">
    <location>
        <begin position="129"/>
        <end position="232"/>
    </location>
</feature>
<proteinExistence type="predicted"/>
<dbReference type="GO" id="GO:0051301">
    <property type="term" value="P:cell division"/>
    <property type="evidence" value="ECO:0007669"/>
    <property type="project" value="UniProtKB-KW"/>
</dbReference>
<dbReference type="Gene3D" id="3.10.20.310">
    <property type="entry name" value="membrane protein fhac"/>
    <property type="match status" value="1"/>
</dbReference>
<keyword evidence="10" id="KW-1185">Reference proteome</keyword>
<evidence type="ECO:0000313" key="10">
    <source>
        <dbReference type="Proteomes" id="UP000540191"/>
    </source>
</evidence>
<keyword evidence="4 6" id="KW-1133">Transmembrane helix</keyword>
<dbReference type="Pfam" id="PF08478">
    <property type="entry name" value="POTRA_1"/>
    <property type="match status" value="1"/>
</dbReference>
<dbReference type="InterPro" id="IPR013685">
    <property type="entry name" value="POTRA_FtsQ_type"/>
</dbReference>
<dbReference type="GO" id="GO:0005886">
    <property type="term" value="C:plasma membrane"/>
    <property type="evidence" value="ECO:0007669"/>
    <property type="project" value="TreeGrafter"/>
</dbReference>
<protein>
    <submittedName>
        <fullName evidence="9">Cell division protein FtsQ</fullName>
    </submittedName>
</protein>
<keyword evidence="1" id="KW-1003">Cell membrane</keyword>